<sequence>MARRKPKARFWNKNKQNVPGNIPVNSTINTTSEWNTNAGWTQATTTSNHHYAHQPLMKVTPICKPENRGHYGPKESRERLESQGYHPLVTSMTKEEVEASYEEKRKKSLYKPHFSDYVDMGKEQGFQG</sequence>
<dbReference type="Proteomes" id="UP000562682">
    <property type="component" value="Unassembled WGS sequence"/>
</dbReference>
<name>A0A8H5ULQ1_9HYPO</name>
<accession>A0A8H5ULQ1</accession>
<gene>
    <name evidence="2" type="ORF">FDENT_4343</name>
</gene>
<dbReference type="AlphaFoldDB" id="A0A8H5ULQ1"/>
<protein>
    <submittedName>
        <fullName evidence="2">Uncharacterized protein</fullName>
    </submittedName>
</protein>
<keyword evidence="3" id="KW-1185">Reference proteome</keyword>
<organism evidence="2 3">
    <name type="scientific">Fusarium denticulatum</name>
    <dbReference type="NCBI Taxonomy" id="48507"/>
    <lineage>
        <taxon>Eukaryota</taxon>
        <taxon>Fungi</taxon>
        <taxon>Dikarya</taxon>
        <taxon>Ascomycota</taxon>
        <taxon>Pezizomycotina</taxon>
        <taxon>Sordariomycetes</taxon>
        <taxon>Hypocreomycetidae</taxon>
        <taxon>Hypocreales</taxon>
        <taxon>Nectriaceae</taxon>
        <taxon>Fusarium</taxon>
        <taxon>Fusarium fujikuroi species complex</taxon>
    </lineage>
</organism>
<evidence type="ECO:0000313" key="3">
    <source>
        <dbReference type="Proteomes" id="UP000562682"/>
    </source>
</evidence>
<comment type="caution">
    <text evidence="2">The sequence shown here is derived from an EMBL/GenBank/DDBJ whole genome shotgun (WGS) entry which is preliminary data.</text>
</comment>
<evidence type="ECO:0000313" key="2">
    <source>
        <dbReference type="EMBL" id="KAF5689564.1"/>
    </source>
</evidence>
<feature type="compositionally biased region" description="Basic and acidic residues" evidence="1">
    <location>
        <begin position="65"/>
        <end position="81"/>
    </location>
</feature>
<reference evidence="2 3" key="1">
    <citation type="submission" date="2020-05" db="EMBL/GenBank/DDBJ databases">
        <title>Identification and distribution of gene clusters putatively required for synthesis of sphingolipid metabolism inhibitors in phylogenetically diverse species of the filamentous fungus Fusarium.</title>
        <authorList>
            <person name="Kim H.-S."/>
            <person name="Busman M."/>
            <person name="Brown D.W."/>
            <person name="Divon H."/>
            <person name="Uhlig S."/>
            <person name="Proctor R.H."/>
        </authorList>
    </citation>
    <scope>NUCLEOTIDE SEQUENCE [LARGE SCALE GENOMIC DNA]</scope>
    <source>
        <strain evidence="2 3">NRRL 25311</strain>
    </source>
</reference>
<proteinExistence type="predicted"/>
<dbReference type="EMBL" id="JAAOAK010000102">
    <property type="protein sequence ID" value="KAF5689564.1"/>
    <property type="molecule type" value="Genomic_DNA"/>
</dbReference>
<evidence type="ECO:0000256" key="1">
    <source>
        <dbReference type="SAM" id="MobiDB-lite"/>
    </source>
</evidence>
<feature type="region of interest" description="Disordered" evidence="1">
    <location>
        <begin position="62"/>
        <end position="90"/>
    </location>
</feature>